<evidence type="ECO:0000313" key="2">
    <source>
        <dbReference type="Proteomes" id="UP001055879"/>
    </source>
</evidence>
<organism evidence="1 2">
    <name type="scientific">Arctium lappa</name>
    <name type="common">Greater burdock</name>
    <name type="synonym">Lappa major</name>
    <dbReference type="NCBI Taxonomy" id="4217"/>
    <lineage>
        <taxon>Eukaryota</taxon>
        <taxon>Viridiplantae</taxon>
        <taxon>Streptophyta</taxon>
        <taxon>Embryophyta</taxon>
        <taxon>Tracheophyta</taxon>
        <taxon>Spermatophyta</taxon>
        <taxon>Magnoliopsida</taxon>
        <taxon>eudicotyledons</taxon>
        <taxon>Gunneridae</taxon>
        <taxon>Pentapetalae</taxon>
        <taxon>asterids</taxon>
        <taxon>campanulids</taxon>
        <taxon>Asterales</taxon>
        <taxon>Asteraceae</taxon>
        <taxon>Carduoideae</taxon>
        <taxon>Cardueae</taxon>
        <taxon>Arctiinae</taxon>
        <taxon>Arctium</taxon>
    </lineage>
</organism>
<gene>
    <name evidence="1" type="ORF">L6452_09408</name>
</gene>
<accession>A0ACB9DL49</accession>
<keyword evidence="2" id="KW-1185">Reference proteome</keyword>
<comment type="caution">
    <text evidence="1">The sequence shown here is derived from an EMBL/GenBank/DDBJ whole genome shotgun (WGS) entry which is preliminary data.</text>
</comment>
<sequence>MEFSHFKPTNHFNRRIPVTTPTTAFYTSINHATGTSTLVSPNAALGRNSSTVPDFLNVALRAGNLQRVGSCHRLSPVPPSDPPLVVLNHTISERETLGVLIVLMPRDLFLDEQECASIGFSHSLMKVDINDVAPV</sequence>
<name>A0ACB9DL49_ARCLA</name>
<reference evidence="2" key="1">
    <citation type="journal article" date="2022" name="Mol. Ecol. Resour.">
        <title>The genomes of chicory, endive, great burdock and yacon provide insights into Asteraceae palaeo-polyploidization history and plant inulin production.</title>
        <authorList>
            <person name="Fan W."/>
            <person name="Wang S."/>
            <person name="Wang H."/>
            <person name="Wang A."/>
            <person name="Jiang F."/>
            <person name="Liu H."/>
            <person name="Zhao H."/>
            <person name="Xu D."/>
            <person name="Zhang Y."/>
        </authorList>
    </citation>
    <scope>NUCLEOTIDE SEQUENCE [LARGE SCALE GENOMIC DNA]</scope>
    <source>
        <strain evidence="2">cv. Niubang</strain>
    </source>
</reference>
<reference evidence="1 2" key="2">
    <citation type="journal article" date="2022" name="Mol. Ecol. Resour.">
        <title>The genomes of chicory, endive, great burdock and yacon provide insights into Asteraceae paleo-polyploidization history and plant inulin production.</title>
        <authorList>
            <person name="Fan W."/>
            <person name="Wang S."/>
            <person name="Wang H."/>
            <person name="Wang A."/>
            <person name="Jiang F."/>
            <person name="Liu H."/>
            <person name="Zhao H."/>
            <person name="Xu D."/>
            <person name="Zhang Y."/>
        </authorList>
    </citation>
    <scope>NUCLEOTIDE SEQUENCE [LARGE SCALE GENOMIC DNA]</scope>
    <source>
        <strain evidence="2">cv. Niubang</strain>
    </source>
</reference>
<proteinExistence type="predicted"/>
<dbReference type="Proteomes" id="UP001055879">
    <property type="component" value="Linkage Group LG03"/>
</dbReference>
<protein>
    <submittedName>
        <fullName evidence="1">Uncharacterized protein</fullName>
    </submittedName>
</protein>
<evidence type="ECO:0000313" key="1">
    <source>
        <dbReference type="EMBL" id="KAI3746966.1"/>
    </source>
</evidence>
<dbReference type="EMBL" id="CM042049">
    <property type="protein sequence ID" value="KAI3746966.1"/>
    <property type="molecule type" value="Genomic_DNA"/>
</dbReference>